<accession>A0A1G9Q0W8</accession>
<dbReference type="AlphaFoldDB" id="A0A1G9Q0W8"/>
<proteinExistence type="predicted"/>
<protein>
    <submittedName>
        <fullName evidence="2">Uncharacterized protein</fullName>
    </submittedName>
</protein>
<feature type="region of interest" description="Disordered" evidence="1">
    <location>
        <begin position="59"/>
        <end position="87"/>
    </location>
</feature>
<evidence type="ECO:0000256" key="1">
    <source>
        <dbReference type="SAM" id="MobiDB-lite"/>
    </source>
</evidence>
<organism evidence="2 3">
    <name type="scientific">Halarsenatibacter silvermanii</name>
    <dbReference type="NCBI Taxonomy" id="321763"/>
    <lineage>
        <taxon>Bacteria</taxon>
        <taxon>Bacillati</taxon>
        <taxon>Bacillota</taxon>
        <taxon>Clostridia</taxon>
        <taxon>Halanaerobiales</taxon>
        <taxon>Halarsenatibacteraceae</taxon>
        <taxon>Halarsenatibacter</taxon>
    </lineage>
</organism>
<feature type="compositionally biased region" description="Basic and acidic residues" evidence="1">
    <location>
        <begin position="69"/>
        <end position="87"/>
    </location>
</feature>
<dbReference type="EMBL" id="FNGO01000015">
    <property type="protein sequence ID" value="SDM04660.1"/>
    <property type="molecule type" value="Genomic_DNA"/>
</dbReference>
<dbReference type="STRING" id="321763.SAMN04488692_11510"/>
<dbReference type="RefSeq" id="WP_089760712.1">
    <property type="nucleotide sequence ID" value="NZ_FNGO01000015.1"/>
</dbReference>
<sequence length="87" mass="10288">MKDEKGLGLKIFYVFYNNYSQLQEKNEISPEQFSEIQELLDNIEKFEEDKLKNKLQEIFPDYEPGPIPHPERTDSGADKIIEDHSQK</sequence>
<gene>
    <name evidence="2" type="ORF">SAMN04488692_11510</name>
</gene>
<keyword evidence="3" id="KW-1185">Reference proteome</keyword>
<name>A0A1G9Q0W8_9FIRM</name>
<dbReference type="Proteomes" id="UP000199476">
    <property type="component" value="Unassembled WGS sequence"/>
</dbReference>
<reference evidence="2 3" key="1">
    <citation type="submission" date="2016-10" db="EMBL/GenBank/DDBJ databases">
        <authorList>
            <person name="de Groot N.N."/>
        </authorList>
    </citation>
    <scope>NUCLEOTIDE SEQUENCE [LARGE SCALE GENOMIC DNA]</scope>
    <source>
        <strain evidence="2 3">SLAS-1</strain>
    </source>
</reference>
<evidence type="ECO:0000313" key="2">
    <source>
        <dbReference type="EMBL" id="SDM04660.1"/>
    </source>
</evidence>
<evidence type="ECO:0000313" key="3">
    <source>
        <dbReference type="Proteomes" id="UP000199476"/>
    </source>
</evidence>